<accession>A0A0R1ETQ8</accession>
<dbReference type="Gene3D" id="1.10.150.240">
    <property type="entry name" value="Putative phosphatase, domain 2"/>
    <property type="match status" value="1"/>
</dbReference>
<sequence length="208" mass="23068">MNTFIFDIDGTLLDNVEGYLYGLQKTLMRHGRKVPIQDLTWTNGRAGVDSLKELGFSDAEIPTVHEEWREDSKAFLTDVNWFPNMQTVLKQLGQQYKLGLVTSKDKPQFLEEDKKYHFSPYFQTEVVAGEAKRNKPFGDPITLARERLGGTPETTVYIGDTSTDAQAAADANVAFALAGWTTPPSPAVAPRIAVLHQAADLLKLPDLG</sequence>
<dbReference type="NCBIfam" id="TIGR01549">
    <property type="entry name" value="HAD-SF-IA-v1"/>
    <property type="match status" value="1"/>
</dbReference>
<organism evidence="1 2">
    <name type="scientific">Lacticaseibacillus zeae DSM 20178 = KCTC 3804</name>
    <dbReference type="NCBI Taxonomy" id="1423816"/>
    <lineage>
        <taxon>Bacteria</taxon>
        <taxon>Bacillati</taxon>
        <taxon>Bacillota</taxon>
        <taxon>Bacilli</taxon>
        <taxon>Lactobacillales</taxon>
        <taxon>Lactobacillaceae</taxon>
        <taxon>Lacticaseibacillus</taxon>
    </lineage>
</organism>
<dbReference type="InterPro" id="IPR036412">
    <property type="entry name" value="HAD-like_sf"/>
</dbReference>
<dbReference type="InterPro" id="IPR006439">
    <property type="entry name" value="HAD-SF_hydro_IA"/>
</dbReference>
<dbReference type="SUPFAM" id="SSF56784">
    <property type="entry name" value="HAD-like"/>
    <property type="match status" value="1"/>
</dbReference>
<reference evidence="1 2" key="1">
    <citation type="journal article" date="2015" name="Genome Announc.">
        <title>Expanding the biotechnology potential of lactobacilli through comparative genomics of 213 strains and associated genera.</title>
        <authorList>
            <person name="Sun Z."/>
            <person name="Harris H.M."/>
            <person name="McCann A."/>
            <person name="Guo C."/>
            <person name="Argimon S."/>
            <person name="Zhang W."/>
            <person name="Yang X."/>
            <person name="Jeffery I.B."/>
            <person name="Cooney J.C."/>
            <person name="Kagawa T.F."/>
            <person name="Liu W."/>
            <person name="Song Y."/>
            <person name="Salvetti E."/>
            <person name="Wrobel A."/>
            <person name="Rasinkangas P."/>
            <person name="Parkhill J."/>
            <person name="Rea M.C."/>
            <person name="O'Sullivan O."/>
            <person name="Ritari J."/>
            <person name="Douillard F.P."/>
            <person name="Paul Ross R."/>
            <person name="Yang R."/>
            <person name="Briner A.E."/>
            <person name="Felis G.E."/>
            <person name="de Vos W.M."/>
            <person name="Barrangou R."/>
            <person name="Klaenhammer T.R."/>
            <person name="Caufield P.W."/>
            <person name="Cui Y."/>
            <person name="Zhang H."/>
            <person name="O'Toole P.W."/>
        </authorList>
    </citation>
    <scope>NUCLEOTIDE SEQUENCE [LARGE SCALE GENOMIC DNA]</scope>
    <source>
        <strain evidence="1 2">DSM 20178</strain>
    </source>
</reference>
<dbReference type="InterPro" id="IPR050155">
    <property type="entry name" value="HAD-like_hydrolase_sf"/>
</dbReference>
<dbReference type="InterPro" id="IPR023214">
    <property type="entry name" value="HAD_sf"/>
</dbReference>
<evidence type="ECO:0000313" key="1">
    <source>
        <dbReference type="EMBL" id="KRK12693.1"/>
    </source>
</evidence>
<dbReference type="eggNOG" id="COG0546">
    <property type="taxonomic scope" value="Bacteria"/>
</dbReference>
<dbReference type="Pfam" id="PF13419">
    <property type="entry name" value="HAD_2"/>
    <property type="match status" value="1"/>
</dbReference>
<dbReference type="Gene3D" id="3.40.50.1000">
    <property type="entry name" value="HAD superfamily/HAD-like"/>
    <property type="match status" value="1"/>
</dbReference>
<dbReference type="GO" id="GO:0008967">
    <property type="term" value="F:phosphoglycolate phosphatase activity"/>
    <property type="evidence" value="ECO:0007669"/>
    <property type="project" value="TreeGrafter"/>
</dbReference>
<dbReference type="InterPro" id="IPR041492">
    <property type="entry name" value="HAD_2"/>
</dbReference>
<dbReference type="GO" id="GO:0005829">
    <property type="term" value="C:cytosol"/>
    <property type="evidence" value="ECO:0007669"/>
    <property type="project" value="TreeGrafter"/>
</dbReference>
<dbReference type="PANTHER" id="PTHR43434">
    <property type="entry name" value="PHOSPHOGLYCOLATE PHOSPHATASE"/>
    <property type="match status" value="1"/>
</dbReference>
<name>A0A0R1ETQ8_LACZE</name>
<dbReference type="RefSeq" id="WP_010493499.1">
    <property type="nucleotide sequence ID" value="NZ_AZCT01000005.1"/>
</dbReference>
<dbReference type="PATRIC" id="fig|1423816.3.peg.2679"/>
<gene>
    <name evidence="1" type="ORF">FD51_GL002578</name>
</gene>
<dbReference type="SFLD" id="SFLDS00003">
    <property type="entry name" value="Haloacid_Dehalogenase"/>
    <property type="match status" value="1"/>
</dbReference>
<protein>
    <submittedName>
        <fullName evidence="1">Phosphatase</fullName>
    </submittedName>
</protein>
<dbReference type="AlphaFoldDB" id="A0A0R1ETQ8"/>
<proteinExistence type="predicted"/>
<dbReference type="SFLD" id="SFLDG01129">
    <property type="entry name" value="C1.5:_HAD__Beta-PGM__Phosphata"/>
    <property type="match status" value="1"/>
</dbReference>
<dbReference type="InterPro" id="IPR023198">
    <property type="entry name" value="PGP-like_dom2"/>
</dbReference>
<dbReference type="GO" id="GO:0006281">
    <property type="term" value="P:DNA repair"/>
    <property type="evidence" value="ECO:0007669"/>
    <property type="project" value="TreeGrafter"/>
</dbReference>
<dbReference type="PANTHER" id="PTHR43434:SF1">
    <property type="entry name" value="PHOSPHOGLYCOLATE PHOSPHATASE"/>
    <property type="match status" value="1"/>
</dbReference>
<evidence type="ECO:0000313" key="2">
    <source>
        <dbReference type="Proteomes" id="UP000051984"/>
    </source>
</evidence>
<comment type="caution">
    <text evidence="1">The sequence shown here is derived from an EMBL/GenBank/DDBJ whole genome shotgun (WGS) entry which is preliminary data.</text>
</comment>
<dbReference type="Proteomes" id="UP000051984">
    <property type="component" value="Unassembled WGS sequence"/>
</dbReference>
<dbReference type="EMBL" id="AZCT01000005">
    <property type="protein sequence ID" value="KRK12693.1"/>
    <property type="molecule type" value="Genomic_DNA"/>
</dbReference>